<proteinExistence type="predicted"/>
<name>A0A1H0A2I0_9EURY</name>
<evidence type="ECO:0000313" key="1">
    <source>
        <dbReference type="EMBL" id="SDN27504.1"/>
    </source>
</evidence>
<protein>
    <submittedName>
        <fullName evidence="1">Uncharacterized protein</fullName>
    </submittedName>
</protein>
<dbReference type="Proteomes" id="UP000199370">
    <property type="component" value="Unassembled WGS sequence"/>
</dbReference>
<gene>
    <name evidence="1" type="ORF">SAMN05192554_12417</name>
</gene>
<organism evidence="1 2">
    <name type="scientific">Haloarchaeobius iranensis</name>
    <dbReference type="NCBI Taxonomy" id="996166"/>
    <lineage>
        <taxon>Archaea</taxon>
        <taxon>Methanobacteriati</taxon>
        <taxon>Methanobacteriota</taxon>
        <taxon>Stenosarchaea group</taxon>
        <taxon>Halobacteria</taxon>
        <taxon>Halobacteriales</taxon>
        <taxon>Halorubellaceae</taxon>
        <taxon>Haloarchaeobius</taxon>
    </lineage>
</organism>
<sequence>MNCYCHMSPEERRTHRSIARRQVLAAGGAAILTATAGCSTVLDFVGDRILEEVNILNQLNREISGSIEVVGPTGATLLDTAFTAPSTEADNESNIVAYSDVWTDAGSYAVSIVLTDIELEGVSQASREITIDDTEADMLAISIGSGDETEPIAFRVGESFSEFGQTSENGSQ</sequence>
<keyword evidence="2" id="KW-1185">Reference proteome</keyword>
<reference evidence="1 2" key="1">
    <citation type="submission" date="2016-10" db="EMBL/GenBank/DDBJ databases">
        <authorList>
            <person name="de Groot N.N."/>
        </authorList>
    </citation>
    <scope>NUCLEOTIDE SEQUENCE [LARGE SCALE GENOMIC DNA]</scope>
    <source>
        <strain evidence="2">EB21,IBRC-M 10013,KCTC 4048</strain>
    </source>
</reference>
<dbReference type="EMBL" id="FNIA01000024">
    <property type="protein sequence ID" value="SDN27504.1"/>
    <property type="molecule type" value="Genomic_DNA"/>
</dbReference>
<accession>A0A1H0A2I0</accession>
<evidence type="ECO:0000313" key="2">
    <source>
        <dbReference type="Proteomes" id="UP000199370"/>
    </source>
</evidence>
<dbReference type="AlphaFoldDB" id="A0A1H0A2I0"/>